<keyword evidence="2" id="KW-0812">Transmembrane</keyword>
<dbReference type="KEGG" id="vde:111244637"/>
<accession>A0A7M7JH38</accession>
<feature type="compositionally biased region" description="Polar residues" evidence="1">
    <location>
        <begin position="1"/>
        <end position="10"/>
    </location>
</feature>
<dbReference type="EnsemblMetazoa" id="XM_022791935">
    <property type="protein sequence ID" value="XP_022647670"/>
    <property type="gene ID" value="LOC111244637"/>
</dbReference>
<dbReference type="AlphaFoldDB" id="A0A7M7JH38"/>
<dbReference type="OrthoDB" id="6512447at2759"/>
<feature type="region of interest" description="Disordered" evidence="1">
    <location>
        <begin position="1"/>
        <end position="96"/>
    </location>
</feature>
<evidence type="ECO:0000256" key="1">
    <source>
        <dbReference type="SAM" id="MobiDB-lite"/>
    </source>
</evidence>
<dbReference type="EnsemblMetazoa" id="XM_022791933">
    <property type="protein sequence ID" value="XP_022647668"/>
    <property type="gene ID" value="LOC111244637"/>
</dbReference>
<dbReference type="RefSeq" id="XP_022647668.1">
    <property type="nucleotide sequence ID" value="XM_022791933.1"/>
</dbReference>
<dbReference type="InParanoid" id="A0A7M7JH38"/>
<feature type="transmembrane region" description="Helical" evidence="2">
    <location>
        <begin position="273"/>
        <end position="296"/>
    </location>
</feature>
<evidence type="ECO:0000313" key="4">
    <source>
        <dbReference type="Proteomes" id="UP000594260"/>
    </source>
</evidence>
<reference evidence="3" key="1">
    <citation type="submission" date="2021-01" db="UniProtKB">
        <authorList>
            <consortium name="EnsemblMetazoa"/>
        </authorList>
    </citation>
    <scope>IDENTIFICATION</scope>
</reference>
<dbReference type="OMA" id="HRDGQSQ"/>
<dbReference type="RefSeq" id="XP_022647670.1">
    <property type="nucleotide sequence ID" value="XM_022791935.1"/>
</dbReference>
<evidence type="ECO:0000256" key="2">
    <source>
        <dbReference type="SAM" id="Phobius"/>
    </source>
</evidence>
<dbReference type="Proteomes" id="UP000594260">
    <property type="component" value="Unplaced"/>
</dbReference>
<evidence type="ECO:0000313" key="3">
    <source>
        <dbReference type="EnsemblMetazoa" id="XP_022647670"/>
    </source>
</evidence>
<keyword evidence="2" id="KW-0472">Membrane</keyword>
<proteinExistence type="predicted"/>
<dbReference type="GeneID" id="111244637"/>
<sequence length="297" mass="32574">MQSRSATSRQRVPPVDYDGPPLPPGPSGIHTGHHGGSSVQGRQRMYDQHHGHQRRQSTASLYHHRMSYGEFPTSVPRPPSPPTSETTESSCDKERQPIFRSRSKYAMHHHGTLRSSRSVPTLAVATWDGEPCPLHGETWGLHGGGSVTPVPLSRFASTLNINALSGPTLLRPPTRSIVVPPTPFPLPPPPGHFLPPPPQHHHPHLGPPLPTFMPMRMRYNLADLHRGALFPLGPRSLFGPLGPFGPPFPFEYKAAQELFDDELDEPVCRGQLIVVWLIVIIITTGIILGIVLSLTVA</sequence>
<name>A0A7M7JH38_VARDE</name>
<organism evidence="3 4">
    <name type="scientific">Varroa destructor</name>
    <name type="common">Honeybee mite</name>
    <dbReference type="NCBI Taxonomy" id="109461"/>
    <lineage>
        <taxon>Eukaryota</taxon>
        <taxon>Metazoa</taxon>
        <taxon>Ecdysozoa</taxon>
        <taxon>Arthropoda</taxon>
        <taxon>Chelicerata</taxon>
        <taxon>Arachnida</taxon>
        <taxon>Acari</taxon>
        <taxon>Parasitiformes</taxon>
        <taxon>Mesostigmata</taxon>
        <taxon>Gamasina</taxon>
        <taxon>Dermanyssoidea</taxon>
        <taxon>Varroidae</taxon>
        <taxon>Varroa</taxon>
    </lineage>
</organism>
<protein>
    <submittedName>
        <fullName evidence="3">Uncharacterized protein</fullName>
    </submittedName>
</protein>
<keyword evidence="2" id="KW-1133">Transmembrane helix</keyword>
<keyword evidence="4" id="KW-1185">Reference proteome</keyword>